<reference evidence="2" key="3">
    <citation type="submission" date="2025-09" db="UniProtKB">
        <authorList>
            <consortium name="Ensembl"/>
        </authorList>
    </citation>
    <scope>IDENTIFICATION</scope>
    <source>
        <strain evidence="2">Guanapo</strain>
    </source>
</reference>
<dbReference type="Gene3D" id="1.10.132.110">
    <property type="entry name" value="Serum amyloid A protein"/>
    <property type="match status" value="1"/>
</dbReference>
<organism evidence="2 3">
    <name type="scientific">Poecilia reticulata</name>
    <name type="common">Guppy</name>
    <name type="synonym">Acanthophacelus reticulatus</name>
    <dbReference type="NCBI Taxonomy" id="8081"/>
    <lineage>
        <taxon>Eukaryota</taxon>
        <taxon>Metazoa</taxon>
        <taxon>Chordata</taxon>
        <taxon>Craniata</taxon>
        <taxon>Vertebrata</taxon>
        <taxon>Euteleostomi</taxon>
        <taxon>Actinopterygii</taxon>
        <taxon>Neopterygii</taxon>
        <taxon>Teleostei</taxon>
        <taxon>Neoteleostei</taxon>
        <taxon>Acanthomorphata</taxon>
        <taxon>Ovalentaria</taxon>
        <taxon>Atherinomorphae</taxon>
        <taxon>Cyprinodontiformes</taxon>
        <taxon>Poeciliidae</taxon>
        <taxon>Poeciliinae</taxon>
        <taxon>Poecilia</taxon>
    </lineage>
</organism>
<keyword evidence="1" id="KW-0732">Signal</keyword>
<dbReference type="Proteomes" id="UP000242638">
    <property type="component" value="Unassembled WGS sequence"/>
</dbReference>
<dbReference type="Pfam" id="PF00277">
    <property type="entry name" value="SAA"/>
    <property type="match status" value="1"/>
</dbReference>
<accession>A0A3P9QIA6</accession>
<dbReference type="Ensembl" id="ENSPRET00000034219.1">
    <property type="protein sequence ID" value="ENSPREP00000033839.1"/>
    <property type="gene ID" value="ENSPREG00000022923.1"/>
</dbReference>
<dbReference type="GO" id="GO:0005576">
    <property type="term" value="C:extracellular region"/>
    <property type="evidence" value="ECO:0007669"/>
    <property type="project" value="InterPro"/>
</dbReference>
<dbReference type="InterPro" id="IPR000096">
    <property type="entry name" value="Serum_amyloid_A"/>
</dbReference>
<evidence type="ECO:0000256" key="1">
    <source>
        <dbReference type="SAM" id="SignalP"/>
    </source>
</evidence>
<feature type="signal peptide" evidence="1">
    <location>
        <begin position="1"/>
        <end position="19"/>
    </location>
</feature>
<dbReference type="AlphaFoldDB" id="A0A3P9QIA6"/>
<reference evidence="3" key="1">
    <citation type="submission" date="2013-11" db="EMBL/GenBank/DDBJ databases">
        <title>The genomic landscape of the Guanapo guppy.</title>
        <authorList>
            <person name="Kuenstner A."/>
            <person name="Dreyer C."/>
        </authorList>
    </citation>
    <scope>NUCLEOTIDE SEQUENCE</scope>
    <source>
        <strain evidence="3">Guanapo</strain>
    </source>
</reference>
<evidence type="ECO:0000313" key="3">
    <source>
        <dbReference type="Proteomes" id="UP000242638"/>
    </source>
</evidence>
<feature type="chain" id="PRO_5017933657" evidence="1">
    <location>
        <begin position="20"/>
        <end position="101"/>
    </location>
</feature>
<sequence length="101" mass="11550">MKLLLAGIVLISIIGTEKCCSFYASNTSKANCINSNKYYHARGNSDAAKRGNGEAHSNTDEILEIYKECSTNRDQNKILPCLLEMKRYTPNFLYHWYLEHV</sequence>
<reference evidence="2" key="2">
    <citation type="submission" date="2025-08" db="UniProtKB">
        <authorList>
            <consortium name="Ensembl"/>
        </authorList>
    </citation>
    <scope>IDENTIFICATION</scope>
    <source>
        <strain evidence="2">Guanapo</strain>
    </source>
</reference>
<keyword evidence="3" id="KW-1185">Reference proteome</keyword>
<evidence type="ECO:0000313" key="2">
    <source>
        <dbReference type="Ensembl" id="ENSPREP00000033839.1"/>
    </source>
</evidence>
<proteinExistence type="predicted"/>
<name>A0A3P9QIA6_POERE</name>
<protein>
    <submittedName>
        <fullName evidence="2">Uncharacterized protein</fullName>
    </submittedName>
</protein>